<dbReference type="Proteomes" id="UP000198600">
    <property type="component" value="Chromosome I"/>
</dbReference>
<dbReference type="RefSeq" id="WP_090221566.1">
    <property type="nucleotide sequence ID" value="NZ_LS483433.1"/>
</dbReference>
<dbReference type="EMBL" id="LT629802">
    <property type="protein sequence ID" value="SDV08612.1"/>
    <property type="molecule type" value="Genomic_DNA"/>
</dbReference>
<keyword evidence="2" id="KW-1185">Reference proteome</keyword>
<evidence type="ECO:0000313" key="1">
    <source>
        <dbReference type="EMBL" id="SDV08612.1"/>
    </source>
</evidence>
<proteinExistence type="predicted"/>
<protein>
    <submittedName>
        <fullName evidence="1">Uncharacterized protein</fullName>
    </submittedName>
</protein>
<name>A0A1H2NT56_9PSED</name>
<evidence type="ECO:0000313" key="2">
    <source>
        <dbReference type="Proteomes" id="UP000198600"/>
    </source>
</evidence>
<dbReference type="OrthoDB" id="6899685at2"/>
<accession>A0A1H2NT56</accession>
<sequence>MANRFYALSRQAIVLQKVSVWGKMLMVVAAATLGTETVSASNPNMIVPFNEVHSLHEAVDSLGYAGLQVEAPRPHQSTTQRWVF</sequence>
<gene>
    <name evidence="1" type="ORF">SAMN05216202_4612</name>
</gene>
<organism evidence="1 2">
    <name type="scientific">Pseudomonas mucidolens</name>
    <dbReference type="NCBI Taxonomy" id="46679"/>
    <lineage>
        <taxon>Bacteria</taxon>
        <taxon>Pseudomonadati</taxon>
        <taxon>Pseudomonadota</taxon>
        <taxon>Gammaproteobacteria</taxon>
        <taxon>Pseudomonadales</taxon>
        <taxon>Pseudomonadaceae</taxon>
        <taxon>Pseudomonas</taxon>
    </lineage>
</organism>
<reference evidence="2" key="1">
    <citation type="submission" date="2016-10" db="EMBL/GenBank/DDBJ databases">
        <authorList>
            <person name="Varghese N."/>
            <person name="Submissions S."/>
        </authorList>
    </citation>
    <scope>NUCLEOTIDE SEQUENCE [LARGE SCALE GENOMIC DNA]</scope>
    <source>
        <strain evidence="2">LMG 2223</strain>
    </source>
</reference>
<dbReference type="AlphaFoldDB" id="A0A1H2NT56"/>